<dbReference type="Pfam" id="PF10988">
    <property type="entry name" value="DUF2807"/>
    <property type="match status" value="1"/>
</dbReference>
<name>A0A0P7B2E8_9FLAO</name>
<dbReference type="InterPro" id="IPR021255">
    <property type="entry name" value="DUF2807"/>
</dbReference>
<keyword evidence="3" id="KW-1185">Reference proteome</keyword>
<organism evidence="2 3">
    <name type="scientific">Croceitalea dokdonensis DOKDO 023</name>
    <dbReference type="NCBI Taxonomy" id="1300341"/>
    <lineage>
        <taxon>Bacteria</taxon>
        <taxon>Pseudomonadati</taxon>
        <taxon>Bacteroidota</taxon>
        <taxon>Flavobacteriia</taxon>
        <taxon>Flavobacteriales</taxon>
        <taxon>Flavobacteriaceae</taxon>
        <taxon>Croceitalea</taxon>
    </lineage>
</organism>
<dbReference type="RefSeq" id="WP_245628220.1">
    <property type="nucleotide sequence ID" value="NZ_LDJX01000002.1"/>
</dbReference>
<evidence type="ECO:0000259" key="1">
    <source>
        <dbReference type="Pfam" id="PF10988"/>
    </source>
</evidence>
<dbReference type="AlphaFoldDB" id="A0A0P7B2E8"/>
<comment type="caution">
    <text evidence="2">The sequence shown here is derived from an EMBL/GenBank/DDBJ whole genome shotgun (WGS) entry which is preliminary data.</text>
</comment>
<accession>A0A0P7B2E8</accession>
<proteinExistence type="predicted"/>
<evidence type="ECO:0000313" key="2">
    <source>
        <dbReference type="EMBL" id="KPM32406.1"/>
    </source>
</evidence>
<reference evidence="2 3" key="1">
    <citation type="submission" date="2015-09" db="EMBL/GenBank/DDBJ databases">
        <title>Genome sequence of the marine flavobacterium Croceitalea dokdonensis DOKDO 023 that contains proton- and sodium-pumping rhodopsins.</title>
        <authorList>
            <person name="Kwon S.-K."/>
            <person name="Lee H.K."/>
            <person name="Kwak M.-J."/>
            <person name="Kim J.F."/>
        </authorList>
    </citation>
    <scope>NUCLEOTIDE SEQUENCE [LARGE SCALE GENOMIC DNA]</scope>
    <source>
        <strain evidence="2 3">DOKDO 023</strain>
    </source>
</reference>
<sequence>MNSKNNYRKFGRNKEGPSMVCFLSSIFLLSVFLFSCNSENAPDCFQNAGDLIRVNADLGEFTSITVYENLNLVIKQGDVYRVEIEIGEFLLNDISATLVGDRLVLRNENACNYVRDYGITTIYVTAPNISEVRSSTGGLISSEGILGYPSLRLISESFAEPEAATTDGAFDLQVAANSIAVLVNGIAFVKLRGQTDNFSVNVPAGDSRIEAQTLIAQNVTVNHRGSNDIFVHPELRLSGIIRGYGNVISVNRPAEVEVEETFNGRLIFRDDL</sequence>
<gene>
    <name evidence="2" type="ORF">I595_822</name>
</gene>
<protein>
    <recommendedName>
        <fullName evidence="1">Putative auto-transporter adhesin head GIN domain-containing protein</fullName>
    </recommendedName>
</protein>
<evidence type="ECO:0000313" key="3">
    <source>
        <dbReference type="Proteomes" id="UP000050280"/>
    </source>
</evidence>
<dbReference type="EMBL" id="LDJX01000002">
    <property type="protein sequence ID" value="KPM32406.1"/>
    <property type="molecule type" value="Genomic_DNA"/>
</dbReference>
<dbReference type="STRING" id="1300341.I595_822"/>
<feature type="domain" description="Putative auto-transporter adhesin head GIN" evidence="1">
    <location>
        <begin position="60"/>
        <end position="253"/>
    </location>
</feature>
<dbReference type="Proteomes" id="UP000050280">
    <property type="component" value="Unassembled WGS sequence"/>
</dbReference>
<dbReference type="Gene3D" id="2.160.20.120">
    <property type="match status" value="1"/>
</dbReference>